<dbReference type="SMART" id="SM00116">
    <property type="entry name" value="CBS"/>
    <property type="match status" value="2"/>
</dbReference>
<dbReference type="Proteomes" id="UP000323646">
    <property type="component" value="Unassembled WGS sequence"/>
</dbReference>
<dbReference type="AlphaFoldDB" id="A0A5D6VW92"/>
<dbReference type="InterPro" id="IPR045865">
    <property type="entry name" value="ACT-like_dom_sf"/>
</dbReference>
<name>A0A5D6VW92_9FIRM</name>
<dbReference type="InterPro" id="IPR046342">
    <property type="entry name" value="CBS_dom_sf"/>
</dbReference>
<dbReference type="SUPFAM" id="SSF55021">
    <property type="entry name" value="ACT-like"/>
    <property type="match status" value="1"/>
</dbReference>
<dbReference type="Gene3D" id="3.30.70.260">
    <property type="match status" value="1"/>
</dbReference>
<dbReference type="RefSeq" id="WP_149172330.1">
    <property type="nucleotide sequence ID" value="NZ_VTOY01000018.1"/>
</dbReference>
<protein>
    <submittedName>
        <fullName evidence="5">CBS domain-containing protein</fullName>
    </submittedName>
</protein>
<evidence type="ECO:0000259" key="4">
    <source>
        <dbReference type="PROSITE" id="PS51671"/>
    </source>
</evidence>
<dbReference type="SUPFAM" id="SSF54631">
    <property type="entry name" value="CBS-domain pair"/>
    <property type="match status" value="1"/>
</dbReference>
<reference evidence="5 6" key="1">
    <citation type="submission" date="2019-08" db="EMBL/GenBank/DDBJ databases">
        <title>Selenomonas sp. mPRGC5 and Selenomonas sp. mPRGC8 isolated from ruminal fluid of dairy goat (Capra hircus).</title>
        <authorList>
            <person name="Poothong S."/>
            <person name="Nuengjamnong C."/>
            <person name="Tanasupawat S."/>
        </authorList>
    </citation>
    <scope>NUCLEOTIDE SEQUENCE [LARGE SCALE GENOMIC DNA]</scope>
    <source>
        <strain evidence="6">mPRGC5</strain>
    </source>
</reference>
<dbReference type="InterPro" id="IPR000644">
    <property type="entry name" value="CBS_dom"/>
</dbReference>
<feature type="domain" description="CBS" evidence="3">
    <location>
        <begin position="7"/>
        <end position="62"/>
    </location>
</feature>
<organism evidence="5 6">
    <name type="scientific">Selenomonas ruminis</name>
    <dbReference type="NCBI Taxonomy" id="2593411"/>
    <lineage>
        <taxon>Bacteria</taxon>
        <taxon>Bacillati</taxon>
        <taxon>Bacillota</taxon>
        <taxon>Negativicutes</taxon>
        <taxon>Selenomonadales</taxon>
        <taxon>Selenomonadaceae</taxon>
        <taxon>Selenomonas</taxon>
    </lineage>
</organism>
<dbReference type="OrthoDB" id="9790355at2"/>
<evidence type="ECO:0000259" key="3">
    <source>
        <dbReference type="PROSITE" id="PS51371"/>
    </source>
</evidence>
<dbReference type="Pfam" id="PF01842">
    <property type="entry name" value="ACT"/>
    <property type="match status" value="1"/>
</dbReference>
<dbReference type="PANTHER" id="PTHR43080:SF2">
    <property type="entry name" value="CBS DOMAIN-CONTAINING PROTEIN"/>
    <property type="match status" value="1"/>
</dbReference>
<feature type="domain" description="CBS" evidence="3">
    <location>
        <begin position="81"/>
        <end position="137"/>
    </location>
</feature>
<keyword evidence="1 2" id="KW-0129">CBS domain</keyword>
<accession>A0A5D6VW92</accession>
<evidence type="ECO:0000256" key="1">
    <source>
        <dbReference type="ARBA" id="ARBA00023122"/>
    </source>
</evidence>
<keyword evidence="6" id="KW-1185">Reference proteome</keyword>
<dbReference type="PROSITE" id="PS51671">
    <property type="entry name" value="ACT"/>
    <property type="match status" value="1"/>
</dbReference>
<evidence type="ECO:0000256" key="2">
    <source>
        <dbReference type="PROSITE-ProRule" id="PRU00703"/>
    </source>
</evidence>
<evidence type="ECO:0000313" key="5">
    <source>
        <dbReference type="EMBL" id="TYZ19946.1"/>
    </source>
</evidence>
<dbReference type="PANTHER" id="PTHR43080">
    <property type="entry name" value="CBS DOMAIN-CONTAINING PROTEIN CBSX3, MITOCHONDRIAL"/>
    <property type="match status" value="1"/>
</dbReference>
<dbReference type="PROSITE" id="PS51371">
    <property type="entry name" value="CBS"/>
    <property type="match status" value="2"/>
</dbReference>
<gene>
    <name evidence="5" type="ORF">FZ040_12640</name>
</gene>
<sequence length="214" mass="23286">MFVANRMTKNPVTIAPDASLDDAFMAMKKGHFRRLPVVEDGKLVGFFSDKDLMRVAPSPATTLSRYEEKSLLDKLKVAEIMNKDVISVGEDATIEEAALIMYDKKIGGLPVISAVGAVVGVITETDIFKTFVDVMALSEGKTRLTVLVDNKVGVVNEISGIFAAAGLSIDSLVTCKQEDGSYEIVIRGIIPDTEKIKTLIEEKGYKVVHSVKFD</sequence>
<evidence type="ECO:0000313" key="6">
    <source>
        <dbReference type="Proteomes" id="UP000323646"/>
    </source>
</evidence>
<dbReference type="InterPro" id="IPR002912">
    <property type="entry name" value="ACT_dom"/>
</dbReference>
<feature type="domain" description="ACT" evidence="4">
    <location>
        <begin position="143"/>
        <end position="214"/>
    </location>
</feature>
<dbReference type="CDD" id="cd04584">
    <property type="entry name" value="CBS_pair_AcuB_like"/>
    <property type="match status" value="1"/>
</dbReference>
<dbReference type="Pfam" id="PF00571">
    <property type="entry name" value="CBS"/>
    <property type="match status" value="2"/>
</dbReference>
<dbReference type="Gene3D" id="3.10.580.10">
    <property type="entry name" value="CBS-domain"/>
    <property type="match status" value="1"/>
</dbReference>
<dbReference type="EMBL" id="VTOY01000018">
    <property type="protein sequence ID" value="TYZ19946.1"/>
    <property type="molecule type" value="Genomic_DNA"/>
</dbReference>
<comment type="caution">
    <text evidence="5">The sequence shown here is derived from an EMBL/GenBank/DDBJ whole genome shotgun (WGS) entry which is preliminary data.</text>
</comment>
<proteinExistence type="predicted"/>
<dbReference type="InterPro" id="IPR051257">
    <property type="entry name" value="Diverse_CBS-Domain"/>
</dbReference>